<evidence type="ECO:0000256" key="3">
    <source>
        <dbReference type="ARBA" id="ARBA00022553"/>
    </source>
</evidence>
<sequence length="301" mass="34005">MAGLCMDITEIMERRKEEAVLRQAMEEKEQLLNEVMEHGKFQADFFSNVSHELRTPLNIILSSVQLLDEVWGKAEKSHSNCPYKIPKYMDIMKQNSYRLLRLINNLIDMNRIDSGFLTLNIKNHNLVSVIEDVILSLAPYVESKDMEIVFDTEVEEKIMAFDDENLERIILNLISNAVKFTEPKGKIEVSVEDRGAYVKVIVKDNGIGIPKDKLDAIFERFKQVDNSLSNLAQGSGIGLFLVKALVEAHGGTITVHSNLGEGSEFIINLPATFLGEPEIAYGKELKLDNNEKITIEFSSVQ</sequence>
<dbReference type="PROSITE" id="PS50109">
    <property type="entry name" value="HIS_KIN"/>
    <property type="match status" value="1"/>
</dbReference>
<dbReference type="InterPro" id="IPR036097">
    <property type="entry name" value="HisK_dim/P_sf"/>
</dbReference>
<dbReference type="SUPFAM" id="SSF55874">
    <property type="entry name" value="ATPase domain of HSP90 chaperone/DNA topoisomerase II/histidine kinase"/>
    <property type="match status" value="1"/>
</dbReference>
<dbReference type="GO" id="GO:0016301">
    <property type="term" value="F:kinase activity"/>
    <property type="evidence" value="ECO:0007669"/>
    <property type="project" value="UniProtKB-KW"/>
</dbReference>
<comment type="caution">
    <text evidence="8">The sequence shown here is derived from an EMBL/GenBank/DDBJ whole genome shotgun (WGS) entry which is preliminary data.</text>
</comment>
<feature type="domain" description="Histidine kinase" evidence="7">
    <location>
        <begin position="48"/>
        <end position="273"/>
    </location>
</feature>
<name>A0ABS4K254_9CLOT</name>
<keyword evidence="4" id="KW-0808">Transferase</keyword>
<dbReference type="Pfam" id="PF02518">
    <property type="entry name" value="HATPase_c"/>
    <property type="match status" value="1"/>
</dbReference>
<dbReference type="SUPFAM" id="SSF47384">
    <property type="entry name" value="Homodimeric domain of signal transducing histidine kinase"/>
    <property type="match status" value="1"/>
</dbReference>
<dbReference type="InterPro" id="IPR004358">
    <property type="entry name" value="Sig_transdc_His_kin-like_C"/>
</dbReference>
<dbReference type="Pfam" id="PF00512">
    <property type="entry name" value="HisKA"/>
    <property type="match status" value="1"/>
</dbReference>
<dbReference type="PANTHER" id="PTHR43711">
    <property type="entry name" value="TWO-COMPONENT HISTIDINE KINASE"/>
    <property type="match status" value="1"/>
</dbReference>
<dbReference type="PRINTS" id="PR00344">
    <property type="entry name" value="BCTRLSENSOR"/>
</dbReference>
<dbReference type="EMBL" id="JAGGLL010000005">
    <property type="protein sequence ID" value="MBP2021211.1"/>
    <property type="molecule type" value="Genomic_DNA"/>
</dbReference>
<dbReference type="InterPro" id="IPR050736">
    <property type="entry name" value="Sensor_HK_Regulatory"/>
</dbReference>
<protein>
    <recommendedName>
        <fullName evidence="2">histidine kinase</fullName>
        <ecNumber evidence="2">2.7.13.3</ecNumber>
    </recommendedName>
</protein>
<dbReference type="InterPro" id="IPR003661">
    <property type="entry name" value="HisK_dim/P_dom"/>
</dbReference>
<accession>A0ABS4K254</accession>
<dbReference type="Gene3D" id="1.10.287.130">
    <property type="match status" value="1"/>
</dbReference>
<organism evidence="8 9">
    <name type="scientific">Clostridium punense</name>
    <dbReference type="NCBI Taxonomy" id="1054297"/>
    <lineage>
        <taxon>Bacteria</taxon>
        <taxon>Bacillati</taxon>
        <taxon>Bacillota</taxon>
        <taxon>Clostridia</taxon>
        <taxon>Eubacteriales</taxon>
        <taxon>Clostridiaceae</taxon>
        <taxon>Clostridium</taxon>
    </lineage>
</organism>
<dbReference type="PANTHER" id="PTHR43711:SF26">
    <property type="entry name" value="SENSOR HISTIDINE KINASE RCSC"/>
    <property type="match status" value="1"/>
</dbReference>
<dbReference type="Gene3D" id="3.30.565.10">
    <property type="entry name" value="Histidine kinase-like ATPase, C-terminal domain"/>
    <property type="match status" value="1"/>
</dbReference>
<dbReference type="CDD" id="cd00082">
    <property type="entry name" value="HisKA"/>
    <property type="match status" value="1"/>
</dbReference>
<keyword evidence="3" id="KW-0597">Phosphoprotein</keyword>
<evidence type="ECO:0000259" key="7">
    <source>
        <dbReference type="PROSITE" id="PS50109"/>
    </source>
</evidence>
<evidence type="ECO:0000256" key="1">
    <source>
        <dbReference type="ARBA" id="ARBA00000085"/>
    </source>
</evidence>
<keyword evidence="5 8" id="KW-0418">Kinase</keyword>
<dbReference type="InterPro" id="IPR003594">
    <property type="entry name" value="HATPase_dom"/>
</dbReference>
<evidence type="ECO:0000256" key="2">
    <source>
        <dbReference type="ARBA" id="ARBA00012438"/>
    </source>
</evidence>
<keyword evidence="6" id="KW-0902">Two-component regulatory system</keyword>
<reference evidence="8 9" key="1">
    <citation type="submission" date="2021-03" db="EMBL/GenBank/DDBJ databases">
        <title>Genomic Encyclopedia of Type Strains, Phase IV (KMG-IV): sequencing the most valuable type-strain genomes for metagenomic binning, comparative biology and taxonomic classification.</title>
        <authorList>
            <person name="Goeker M."/>
        </authorList>
    </citation>
    <scope>NUCLEOTIDE SEQUENCE [LARGE SCALE GENOMIC DNA]</scope>
    <source>
        <strain evidence="8 9">DSM 28650</strain>
    </source>
</reference>
<keyword evidence="9" id="KW-1185">Reference proteome</keyword>
<comment type="catalytic activity">
    <reaction evidence="1">
        <text>ATP + protein L-histidine = ADP + protein N-phospho-L-histidine.</text>
        <dbReference type="EC" id="2.7.13.3"/>
    </reaction>
</comment>
<dbReference type="InterPro" id="IPR005467">
    <property type="entry name" value="His_kinase_dom"/>
</dbReference>
<proteinExistence type="predicted"/>
<gene>
    <name evidence="8" type="ORF">J2Z44_000998</name>
</gene>
<dbReference type="SMART" id="SM00388">
    <property type="entry name" value="HisKA"/>
    <property type="match status" value="1"/>
</dbReference>
<dbReference type="RefSeq" id="WP_021281277.1">
    <property type="nucleotide sequence ID" value="NZ_JAGGLL010000005.1"/>
</dbReference>
<dbReference type="CDD" id="cd16922">
    <property type="entry name" value="HATPase_EvgS-ArcB-TorS-like"/>
    <property type="match status" value="1"/>
</dbReference>
<evidence type="ECO:0000256" key="6">
    <source>
        <dbReference type="ARBA" id="ARBA00023012"/>
    </source>
</evidence>
<evidence type="ECO:0000313" key="9">
    <source>
        <dbReference type="Proteomes" id="UP001519308"/>
    </source>
</evidence>
<evidence type="ECO:0000256" key="5">
    <source>
        <dbReference type="ARBA" id="ARBA00022777"/>
    </source>
</evidence>
<evidence type="ECO:0000313" key="8">
    <source>
        <dbReference type="EMBL" id="MBP2021211.1"/>
    </source>
</evidence>
<dbReference type="EC" id="2.7.13.3" evidence="2"/>
<dbReference type="InterPro" id="IPR036890">
    <property type="entry name" value="HATPase_C_sf"/>
</dbReference>
<dbReference type="SMART" id="SM00387">
    <property type="entry name" value="HATPase_c"/>
    <property type="match status" value="1"/>
</dbReference>
<evidence type="ECO:0000256" key="4">
    <source>
        <dbReference type="ARBA" id="ARBA00022679"/>
    </source>
</evidence>
<dbReference type="Proteomes" id="UP001519308">
    <property type="component" value="Unassembled WGS sequence"/>
</dbReference>